<sequence length="49" mass="5487">MVLIISAPLVSLSSPLFANAPKLPMFMFYSDSQVFEEFKTEQITSTDSK</sequence>
<dbReference type="AlphaFoldDB" id="A0A0C5VQD4"/>
<name>A0A0C5VQD4_9GAMM</name>
<evidence type="ECO:0000313" key="2">
    <source>
        <dbReference type="EMBL" id="AJQ95638.1"/>
    </source>
</evidence>
<dbReference type="EMBL" id="CP007142">
    <property type="protein sequence ID" value="AJQ95638.1"/>
    <property type="molecule type" value="Genomic_DNA"/>
</dbReference>
<accession>A0A0C5VQD4</accession>
<feature type="signal peptide" evidence="1">
    <location>
        <begin position="1"/>
        <end position="18"/>
    </location>
</feature>
<keyword evidence="3" id="KW-1185">Reference proteome</keyword>
<keyword evidence="1" id="KW-0732">Signal</keyword>
<dbReference type="HOGENOM" id="CLU_3136233_0_0_6"/>
<evidence type="ECO:0000256" key="1">
    <source>
        <dbReference type="SAM" id="SignalP"/>
    </source>
</evidence>
<dbReference type="KEGG" id="gsn:YC6258_03602"/>
<dbReference type="STRING" id="1445510.YC6258_03602"/>
<dbReference type="Proteomes" id="UP000032266">
    <property type="component" value="Chromosome"/>
</dbReference>
<proteinExistence type="predicted"/>
<organism evidence="2 3">
    <name type="scientific">Gynuella sunshinyii YC6258</name>
    <dbReference type="NCBI Taxonomy" id="1445510"/>
    <lineage>
        <taxon>Bacteria</taxon>
        <taxon>Pseudomonadati</taxon>
        <taxon>Pseudomonadota</taxon>
        <taxon>Gammaproteobacteria</taxon>
        <taxon>Oceanospirillales</taxon>
        <taxon>Saccharospirillaceae</taxon>
        <taxon>Gynuella</taxon>
    </lineage>
</organism>
<evidence type="ECO:0000313" key="3">
    <source>
        <dbReference type="Proteomes" id="UP000032266"/>
    </source>
</evidence>
<gene>
    <name evidence="2" type="ORF">YC6258_03602</name>
</gene>
<reference evidence="2 3" key="1">
    <citation type="submission" date="2014-01" db="EMBL/GenBank/DDBJ databases">
        <title>Full genme sequencing of cellulolytic bacterium Gynuella sunshinyii YC6258T gen. nov., sp. nov.</title>
        <authorList>
            <person name="Khan H."/>
            <person name="Chung E.J."/>
            <person name="Chung Y.R."/>
        </authorList>
    </citation>
    <scope>NUCLEOTIDE SEQUENCE [LARGE SCALE GENOMIC DNA]</scope>
    <source>
        <strain evidence="2 3">YC6258</strain>
    </source>
</reference>
<feature type="chain" id="PRO_5002183828" evidence="1">
    <location>
        <begin position="19"/>
        <end position="49"/>
    </location>
</feature>
<protein>
    <submittedName>
        <fullName evidence="2">Uncharacterized protein</fullName>
    </submittedName>
</protein>